<evidence type="ECO:0000313" key="3">
    <source>
        <dbReference type="Proteomes" id="UP000236732"/>
    </source>
</evidence>
<keyword evidence="3" id="KW-1185">Reference proteome</keyword>
<feature type="signal peptide" evidence="1">
    <location>
        <begin position="1"/>
        <end position="30"/>
    </location>
</feature>
<name>A0A1H6EKD9_9ACTN</name>
<dbReference type="Proteomes" id="UP000236732">
    <property type="component" value="Unassembled WGS sequence"/>
</dbReference>
<keyword evidence="1" id="KW-0732">Signal</keyword>
<sequence>MRPGIPVMRTTITLLTALAVGLLPATAAQAQPQPGAPGLKIKESRHRVKAIGPGFVLRLSKHGLDVRIDEERFGDPATGNPIVRQTIDLTGLTLRPFECRNGTYTIRTGTFKRTWRLSQLAKRPLPYTDGFATSAPGIFTPFLGELDGTVTDADGRTLRFLISDLVQEVLTPDGFAATAPIHGLFIDERGRVRDRISLIGRFNAGPGGQNPVYGIEDRGTCRQTANLPYGPGSENAVVTGPLFVLPFSAPVTVPRDH</sequence>
<evidence type="ECO:0000256" key="1">
    <source>
        <dbReference type="SAM" id="SignalP"/>
    </source>
</evidence>
<gene>
    <name evidence="2" type="ORF">SAMN05444920_11184</name>
</gene>
<dbReference type="AlphaFoldDB" id="A0A1H6EKD9"/>
<proteinExistence type="predicted"/>
<evidence type="ECO:0000313" key="2">
    <source>
        <dbReference type="EMBL" id="SEG97843.1"/>
    </source>
</evidence>
<reference evidence="2 3" key="1">
    <citation type="submission" date="2016-10" db="EMBL/GenBank/DDBJ databases">
        <authorList>
            <person name="de Groot N.N."/>
        </authorList>
    </citation>
    <scope>NUCLEOTIDE SEQUENCE [LARGE SCALE GENOMIC DNA]</scope>
    <source>
        <strain evidence="2 3">CGMCC 4.7037</strain>
    </source>
</reference>
<dbReference type="EMBL" id="FNVT01000011">
    <property type="protein sequence ID" value="SEG97843.1"/>
    <property type="molecule type" value="Genomic_DNA"/>
</dbReference>
<accession>A0A1H6EKD9</accession>
<feature type="chain" id="PRO_5009297140" evidence="1">
    <location>
        <begin position="31"/>
        <end position="257"/>
    </location>
</feature>
<organism evidence="2 3">
    <name type="scientific">Nonomuraea solani</name>
    <dbReference type="NCBI Taxonomy" id="1144553"/>
    <lineage>
        <taxon>Bacteria</taxon>
        <taxon>Bacillati</taxon>
        <taxon>Actinomycetota</taxon>
        <taxon>Actinomycetes</taxon>
        <taxon>Streptosporangiales</taxon>
        <taxon>Streptosporangiaceae</taxon>
        <taxon>Nonomuraea</taxon>
    </lineage>
</organism>
<protein>
    <submittedName>
        <fullName evidence="2">Uncharacterized protein</fullName>
    </submittedName>
</protein>